<evidence type="ECO:0000256" key="5">
    <source>
        <dbReference type="ARBA" id="ARBA00022553"/>
    </source>
</evidence>
<dbReference type="CDD" id="cd17574">
    <property type="entry name" value="REC_OmpR"/>
    <property type="match status" value="1"/>
</dbReference>
<evidence type="ECO:0000256" key="7">
    <source>
        <dbReference type="ARBA" id="ARBA00022741"/>
    </source>
</evidence>
<name>A0A7I9VLM3_9BACT</name>
<dbReference type="Gene3D" id="3.30.565.10">
    <property type="entry name" value="Histidine kinase-like ATPase, C-terminal domain"/>
    <property type="match status" value="1"/>
</dbReference>
<organism evidence="16 17">
    <name type="scientific">Anaeromyxobacter diazotrophicus</name>
    <dbReference type="NCBI Taxonomy" id="2590199"/>
    <lineage>
        <taxon>Bacteria</taxon>
        <taxon>Pseudomonadati</taxon>
        <taxon>Myxococcota</taxon>
        <taxon>Myxococcia</taxon>
        <taxon>Myxococcales</taxon>
        <taxon>Cystobacterineae</taxon>
        <taxon>Anaeromyxobacteraceae</taxon>
        <taxon>Anaeromyxobacter</taxon>
    </lineage>
</organism>
<evidence type="ECO:0000259" key="14">
    <source>
        <dbReference type="PROSITE" id="PS50110"/>
    </source>
</evidence>
<evidence type="ECO:0000256" key="6">
    <source>
        <dbReference type="ARBA" id="ARBA00022679"/>
    </source>
</evidence>
<dbReference type="PROSITE" id="PS50112">
    <property type="entry name" value="PAS"/>
    <property type="match status" value="1"/>
</dbReference>
<dbReference type="InterPro" id="IPR035965">
    <property type="entry name" value="PAS-like_dom_sf"/>
</dbReference>
<keyword evidence="7" id="KW-0547">Nucleotide-binding</keyword>
<keyword evidence="5 12" id="KW-0597">Phosphoprotein</keyword>
<sequence>MWVVDDNGLERDHARRVLEPQHRVESFSDGAAVLERFAAGGQPEVLVLDWMMPGVSGIDVCKFLRASPATAETPVLLLTAHRETAQVVEGLRAGANDFLAKPFAPEELRARVDALARSRALRRRAEEAEASLRTLLASLPEAVLLVNPAGRVVFANEEAARLFAALDRPLLGRPLAECAPELPLQSDAGLGAAPAHLPDLALGARHYAPAVKRLVEEGGVSLAVSLRDVTEQRRVETRRVDFYAMVAHDLRSPLSAMLMRVEWLLAGRRGALPPEARTDVERIEARIRELVSMINDFLDLARMESAGVQLEPAPIDLNALVRRVVDEYQAVAQASRLELRFEPAAAQARVLGDRRRIGQVLSNLVSNALKFTPSGGRVLVRLRLEGDAVEAAVQDTGRGIPASALPHLFRPYARAGDLPRDIAGTGLGLMIVREIVEAHGGKVSVESEVGRGSTFSFRLRLEPSAGNGP</sequence>
<evidence type="ECO:0000256" key="8">
    <source>
        <dbReference type="ARBA" id="ARBA00022777"/>
    </source>
</evidence>
<evidence type="ECO:0000256" key="4">
    <source>
        <dbReference type="ARBA" id="ARBA00022475"/>
    </source>
</evidence>
<dbReference type="PANTHER" id="PTHR43047:SF72">
    <property type="entry name" value="OSMOSENSING HISTIDINE PROTEIN KINASE SLN1"/>
    <property type="match status" value="1"/>
</dbReference>
<evidence type="ECO:0000256" key="11">
    <source>
        <dbReference type="ARBA" id="ARBA00023136"/>
    </source>
</evidence>
<feature type="domain" description="PAS" evidence="15">
    <location>
        <begin position="128"/>
        <end position="173"/>
    </location>
</feature>
<dbReference type="SUPFAM" id="SSF55874">
    <property type="entry name" value="ATPase domain of HSP90 chaperone/DNA topoisomerase II/histidine kinase"/>
    <property type="match status" value="1"/>
</dbReference>
<evidence type="ECO:0000256" key="3">
    <source>
        <dbReference type="ARBA" id="ARBA00012438"/>
    </source>
</evidence>
<dbReference type="CDD" id="cd16922">
    <property type="entry name" value="HATPase_EvgS-ArcB-TorS-like"/>
    <property type="match status" value="1"/>
</dbReference>
<dbReference type="InterPro" id="IPR013656">
    <property type="entry name" value="PAS_4"/>
</dbReference>
<dbReference type="SMART" id="SM00448">
    <property type="entry name" value="REC"/>
    <property type="match status" value="1"/>
</dbReference>
<dbReference type="GO" id="GO:0009927">
    <property type="term" value="F:histidine phosphotransfer kinase activity"/>
    <property type="evidence" value="ECO:0007669"/>
    <property type="project" value="TreeGrafter"/>
</dbReference>
<dbReference type="InterPro" id="IPR036890">
    <property type="entry name" value="HATPase_C_sf"/>
</dbReference>
<keyword evidence="11" id="KW-0472">Membrane</keyword>
<evidence type="ECO:0000256" key="2">
    <source>
        <dbReference type="ARBA" id="ARBA00004236"/>
    </source>
</evidence>
<feature type="modified residue" description="4-aspartylphosphate" evidence="12">
    <location>
        <position position="49"/>
    </location>
</feature>
<evidence type="ECO:0000256" key="1">
    <source>
        <dbReference type="ARBA" id="ARBA00000085"/>
    </source>
</evidence>
<dbReference type="PANTHER" id="PTHR43047">
    <property type="entry name" value="TWO-COMPONENT HISTIDINE PROTEIN KINASE"/>
    <property type="match status" value="1"/>
</dbReference>
<protein>
    <recommendedName>
        <fullName evidence="3">histidine kinase</fullName>
        <ecNumber evidence="3">2.7.13.3</ecNumber>
    </recommendedName>
</protein>
<dbReference type="InterPro" id="IPR003594">
    <property type="entry name" value="HATPase_dom"/>
</dbReference>
<comment type="caution">
    <text evidence="16">The sequence shown here is derived from an EMBL/GenBank/DDBJ whole genome shotgun (WGS) entry which is preliminary data.</text>
</comment>
<dbReference type="SUPFAM" id="SSF47384">
    <property type="entry name" value="Homodimeric domain of signal transducing histidine kinase"/>
    <property type="match status" value="1"/>
</dbReference>
<dbReference type="InterPro" id="IPR004358">
    <property type="entry name" value="Sig_transdc_His_kin-like_C"/>
</dbReference>
<dbReference type="CDD" id="cd00082">
    <property type="entry name" value="HisKA"/>
    <property type="match status" value="1"/>
</dbReference>
<gene>
    <name evidence="16" type="ORF">AMYX_18390</name>
</gene>
<comment type="catalytic activity">
    <reaction evidence="1">
        <text>ATP + protein L-histidine = ADP + protein N-phospho-L-histidine.</text>
        <dbReference type="EC" id="2.7.13.3"/>
    </reaction>
</comment>
<evidence type="ECO:0000256" key="10">
    <source>
        <dbReference type="ARBA" id="ARBA00023012"/>
    </source>
</evidence>
<dbReference type="InterPro" id="IPR003661">
    <property type="entry name" value="HisK_dim/P_dom"/>
</dbReference>
<dbReference type="GO" id="GO:0005886">
    <property type="term" value="C:plasma membrane"/>
    <property type="evidence" value="ECO:0007669"/>
    <property type="project" value="UniProtKB-SubCell"/>
</dbReference>
<dbReference type="Gene3D" id="3.30.450.20">
    <property type="entry name" value="PAS domain"/>
    <property type="match status" value="1"/>
</dbReference>
<dbReference type="InterPro" id="IPR011006">
    <property type="entry name" value="CheY-like_superfamily"/>
</dbReference>
<dbReference type="InterPro" id="IPR000014">
    <property type="entry name" value="PAS"/>
</dbReference>
<keyword evidence="6" id="KW-0808">Transferase</keyword>
<comment type="subcellular location">
    <subcellularLocation>
        <location evidence="2">Cell membrane</location>
    </subcellularLocation>
</comment>
<keyword evidence="4" id="KW-1003">Cell membrane</keyword>
<dbReference type="Proteomes" id="UP000503640">
    <property type="component" value="Unassembled WGS sequence"/>
</dbReference>
<dbReference type="EC" id="2.7.13.3" evidence="3"/>
<dbReference type="InterPro" id="IPR001789">
    <property type="entry name" value="Sig_transdc_resp-reg_receiver"/>
</dbReference>
<accession>A0A7I9VLM3</accession>
<evidence type="ECO:0000313" key="17">
    <source>
        <dbReference type="Proteomes" id="UP000503640"/>
    </source>
</evidence>
<evidence type="ECO:0000256" key="9">
    <source>
        <dbReference type="ARBA" id="ARBA00022840"/>
    </source>
</evidence>
<dbReference type="InterPro" id="IPR036097">
    <property type="entry name" value="HisK_dim/P_sf"/>
</dbReference>
<dbReference type="PRINTS" id="PR00344">
    <property type="entry name" value="BCTRLSENSOR"/>
</dbReference>
<dbReference type="Gene3D" id="1.10.287.130">
    <property type="match status" value="1"/>
</dbReference>
<evidence type="ECO:0000259" key="13">
    <source>
        <dbReference type="PROSITE" id="PS50109"/>
    </source>
</evidence>
<dbReference type="Pfam" id="PF02518">
    <property type="entry name" value="HATPase_c"/>
    <property type="match status" value="1"/>
</dbReference>
<feature type="domain" description="Histidine kinase" evidence="13">
    <location>
        <begin position="245"/>
        <end position="463"/>
    </location>
</feature>
<dbReference type="Pfam" id="PF00512">
    <property type="entry name" value="HisKA"/>
    <property type="match status" value="1"/>
</dbReference>
<evidence type="ECO:0000313" key="16">
    <source>
        <dbReference type="EMBL" id="GEJ57098.1"/>
    </source>
</evidence>
<dbReference type="Pfam" id="PF08448">
    <property type="entry name" value="PAS_4"/>
    <property type="match status" value="1"/>
</dbReference>
<dbReference type="SMART" id="SM00387">
    <property type="entry name" value="HATPase_c"/>
    <property type="match status" value="1"/>
</dbReference>
<keyword evidence="9" id="KW-0067">ATP-binding</keyword>
<dbReference type="SUPFAM" id="SSF52172">
    <property type="entry name" value="CheY-like"/>
    <property type="match status" value="1"/>
</dbReference>
<dbReference type="SUPFAM" id="SSF55785">
    <property type="entry name" value="PYP-like sensor domain (PAS domain)"/>
    <property type="match status" value="1"/>
</dbReference>
<keyword evidence="17" id="KW-1185">Reference proteome</keyword>
<dbReference type="AlphaFoldDB" id="A0A7I9VLM3"/>
<reference evidence="17" key="1">
    <citation type="journal article" date="2020" name="Appl. Environ. Microbiol.">
        <title>Diazotrophic Anaeromyxobacter Isolates from Soils.</title>
        <authorList>
            <person name="Masuda Y."/>
            <person name="Yamanaka H."/>
            <person name="Xu Z.X."/>
            <person name="Shiratori Y."/>
            <person name="Aono T."/>
            <person name="Amachi S."/>
            <person name="Senoo K."/>
            <person name="Itoh H."/>
        </authorList>
    </citation>
    <scope>NUCLEOTIDE SEQUENCE [LARGE SCALE GENOMIC DNA]</scope>
    <source>
        <strain evidence="17">R267</strain>
    </source>
</reference>
<feature type="domain" description="Response regulatory" evidence="14">
    <location>
        <begin position="1"/>
        <end position="116"/>
    </location>
</feature>
<dbReference type="PROSITE" id="PS50109">
    <property type="entry name" value="HIS_KIN"/>
    <property type="match status" value="1"/>
</dbReference>
<dbReference type="SMART" id="SM00091">
    <property type="entry name" value="PAS"/>
    <property type="match status" value="1"/>
</dbReference>
<dbReference type="Pfam" id="PF00072">
    <property type="entry name" value="Response_reg"/>
    <property type="match status" value="1"/>
</dbReference>
<keyword evidence="8" id="KW-0418">Kinase</keyword>
<proteinExistence type="predicted"/>
<dbReference type="FunFam" id="3.30.565.10:FF:000023">
    <property type="entry name" value="PAS domain-containing sensor histidine kinase"/>
    <property type="match status" value="1"/>
</dbReference>
<evidence type="ECO:0000259" key="15">
    <source>
        <dbReference type="PROSITE" id="PS50112"/>
    </source>
</evidence>
<dbReference type="GO" id="GO:0000155">
    <property type="term" value="F:phosphorelay sensor kinase activity"/>
    <property type="evidence" value="ECO:0007669"/>
    <property type="project" value="InterPro"/>
</dbReference>
<dbReference type="GO" id="GO:0005524">
    <property type="term" value="F:ATP binding"/>
    <property type="evidence" value="ECO:0007669"/>
    <property type="project" value="UniProtKB-KW"/>
</dbReference>
<dbReference type="Gene3D" id="3.40.50.2300">
    <property type="match status" value="1"/>
</dbReference>
<dbReference type="InterPro" id="IPR005467">
    <property type="entry name" value="His_kinase_dom"/>
</dbReference>
<keyword evidence="10" id="KW-0902">Two-component regulatory system</keyword>
<dbReference type="EMBL" id="BJTG01000004">
    <property type="protein sequence ID" value="GEJ57098.1"/>
    <property type="molecule type" value="Genomic_DNA"/>
</dbReference>
<evidence type="ECO:0000256" key="12">
    <source>
        <dbReference type="PROSITE-ProRule" id="PRU00169"/>
    </source>
</evidence>
<dbReference type="PROSITE" id="PS50110">
    <property type="entry name" value="RESPONSE_REGULATORY"/>
    <property type="match status" value="1"/>
</dbReference>
<dbReference type="SMART" id="SM00388">
    <property type="entry name" value="HisKA"/>
    <property type="match status" value="1"/>
</dbReference>